<comment type="caution">
    <text evidence="1">The sequence shown here is derived from an EMBL/GenBank/DDBJ whole genome shotgun (WGS) entry which is preliminary data.</text>
</comment>
<gene>
    <name evidence="1" type="ORF">GCM10009760_18530</name>
</gene>
<evidence type="ECO:0008006" key="3">
    <source>
        <dbReference type="Google" id="ProtNLM"/>
    </source>
</evidence>
<dbReference type="Proteomes" id="UP001422759">
    <property type="component" value="Unassembled WGS sequence"/>
</dbReference>
<accession>A0ABN2Z708</accession>
<organism evidence="1 2">
    <name type="scientific">Kitasatospora kazusensis</name>
    <dbReference type="NCBI Taxonomy" id="407974"/>
    <lineage>
        <taxon>Bacteria</taxon>
        <taxon>Bacillati</taxon>
        <taxon>Actinomycetota</taxon>
        <taxon>Actinomycetes</taxon>
        <taxon>Kitasatosporales</taxon>
        <taxon>Streptomycetaceae</taxon>
        <taxon>Kitasatospora</taxon>
    </lineage>
</organism>
<protein>
    <recommendedName>
        <fullName evidence="3">DUF3168 domain-containing protein</fullName>
    </recommendedName>
</protein>
<evidence type="ECO:0000313" key="2">
    <source>
        <dbReference type="Proteomes" id="UP001422759"/>
    </source>
</evidence>
<keyword evidence="2" id="KW-1185">Reference proteome</keyword>
<evidence type="ECO:0000313" key="1">
    <source>
        <dbReference type="EMBL" id="GAA2137770.1"/>
    </source>
</evidence>
<dbReference type="RefSeq" id="WP_344462754.1">
    <property type="nucleotide sequence ID" value="NZ_BAAANT010000008.1"/>
</dbReference>
<name>A0ABN2Z708_9ACTN</name>
<reference evidence="1 2" key="1">
    <citation type="journal article" date="2019" name="Int. J. Syst. Evol. Microbiol.">
        <title>The Global Catalogue of Microorganisms (GCM) 10K type strain sequencing project: providing services to taxonomists for standard genome sequencing and annotation.</title>
        <authorList>
            <consortium name="The Broad Institute Genomics Platform"/>
            <consortium name="The Broad Institute Genome Sequencing Center for Infectious Disease"/>
            <person name="Wu L."/>
            <person name="Ma J."/>
        </authorList>
    </citation>
    <scope>NUCLEOTIDE SEQUENCE [LARGE SCALE GENOMIC DNA]</scope>
    <source>
        <strain evidence="1 2">JCM 14560</strain>
    </source>
</reference>
<proteinExistence type="predicted"/>
<dbReference type="EMBL" id="BAAANT010000008">
    <property type="protein sequence ID" value="GAA2137770.1"/>
    <property type="molecule type" value="Genomic_DNA"/>
</dbReference>
<sequence>MTTPIGAVPSSSITAARAWILAHLQAVLTPDPASPSSELLVCDGGPGTYQPDDIVAVGEVHQTYAPESGVGSGGAGWLREEYQLHITVDVYRGGDTPAATFARARALADLVVAVVRSDPSLGGAVDRARPASAAHSSGWDEEHRGRHVEIDLTVDCLKTI</sequence>